<dbReference type="FunFam" id="3.40.30.10:FF:000152">
    <property type="entry name" value="Protein disulfide-isomerase"/>
    <property type="match status" value="1"/>
</dbReference>
<evidence type="ECO:0000256" key="10">
    <source>
        <dbReference type="ARBA" id="ARBA00023235"/>
    </source>
</evidence>
<keyword evidence="5 14" id="KW-0732">Signal</keyword>
<feature type="disulfide bond" description="Redox-active" evidence="12">
    <location>
        <begin position="408"/>
        <end position="411"/>
    </location>
</feature>
<dbReference type="SUPFAM" id="SSF52833">
    <property type="entry name" value="Thioredoxin-like"/>
    <property type="match status" value="4"/>
</dbReference>
<sequence length="501" mass="55998">MANRRWIGLTLILFLLPLLKSAVAEETQVEEGEASVLTLDRANFTEIVSKHPFVVVEFYAPWCGHCKRLAPEYEKAAAILKNNNPPIVLAKVDANEESNKALASEYEVKGFPTLKIVRNGGKNVGEYKGPRDADGIVKYLTKQAGPPSVEIKSSEEATSLIGDKKVFIVGVFSKLEGEEFANFTAVAEELRSDYELGHTTDATVLPYNDSPIKLPAVRLFKPFDERHADFQDFNVEALTKFVEEASMPLVATLTKDPESHPYVMKFFNSPDSKALFFMNFTVDNADTFKTTYQELARSYKGKGLKFLLADLEASQGALQYFGLRAEGVPCILIQDTENRKYLKEEIKAEQMASWLKEYFDGALQEYKKSEPIPEKNDDPVKVVVADSLKTMVLDSGKNVLLEFYAPWCGHCKQLAPTLDEVAVSLQNESDVMIAKIDATANDIPTKLFDLKGYPTMYMVSASGKMVQYDGDRTKEDIMDFIRKNRDSVSSVSEADIAKDEL</sequence>
<evidence type="ECO:0000256" key="8">
    <source>
        <dbReference type="ARBA" id="ARBA00023157"/>
    </source>
</evidence>
<evidence type="ECO:0000256" key="3">
    <source>
        <dbReference type="ARBA" id="ARBA00006347"/>
    </source>
</evidence>
<feature type="signal peptide" evidence="14">
    <location>
        <begin position="1"/>
        <end position="24"/>
    </location>
</feature>
<dbReference type="FunFam" id="3.40.30.10:FF:000143">
    <property type="entry name" value="Protein disulfide-isomerase"/>
    <property type="match status" value="1"/>
</dbReference>
<dbReference type="PROSITE" id="PS51352">
    <property type="entry name" value="THIOREDOXIN_2"/>
    <property type="match status" value="2"/>
</dbReference>
<dbReference type="PRINTS" id="PR00421">
    <property type="entry name" value="THIOREDOXIN"/>
</dbReference>
<dbReference type="CDD" id="cd02982">
    <property type="entry name" value="PDI_b'_family"/>
    <property type="match status" value="1"/>
</dbReference>
<evidence type="ECO:0000259" key="15">
    <source>
        <dbReference type="PROSITE" id="PS51352"/>
    </source>
</evidence>
<dbReference type="PANTHER" id="PTHR18929">
    <property type="entry name" value="PROTEIN DISULFIDE ISOMERASE"/>
    <property type="match status" value="1"/>
</dbReference>
<dbReference type="CDD" id="cd02995">
    <property type="entry name" value="PDI_a_PDI_a'_C"/>
    <property type="match status" value="1"/>
</dbReference>
<dbReference type="NCBIfam" id="TIGR01126">
    <property type="entry name" value="pdi_dom"/>
    <property type="match status" value="2"/>
</dbReference>
<keyword evidence="10 14" id="KW-0413">Isomerase</keyword>
<dbReference type="AlphaFoldDB" id="A0A0C9QU77"/>
<dbReference type="EC" id="5.3.4.1" evidence="4 14"/>
<evidence type="ECO:0000256" key="7">
    <source>
        <dbReference type="ARBA" id="ARBA00022824"/>
    </source>
</evidence>
<dbReference type="GO" id="GO:0005788">
    <property type="term" value="C:endoplasmic reticulum lumen"/>
    <property type="evidence" value="ECO:0007669"/>
    <property type="project" value="UniProtKB-SubCell"/>
</dbReference>
<dbReference type="GO" id="GO:0006457">
    <property type="term" value="P:protein folding"/>
    <property type="evidence" value="ECO:0007669"/>
    <property type="project" value="TreeGrafter"/>
</dbReference>
<evidence type="ECO:0000256" key="5">
    <source>
        <dbReference type="ARBA" id="ARBA00022729"/>
    </source>
</evidence>
<dbReference type="InterPro" id="IPR005792">
    <property type="entry name" value="Prot_disulphide_isomerase"/>
</dbReference>
<evidence type="ECO:0000256" key="13">
    <source>
        <dbReference type="RuleBase" id="RU004208"/>
    </source>
</evidence>
<feature type="disulfide bond" description="Redox-active" evidence="12">
    <location>
        <begin position="63"/>
        <end position="66"/>
    </location>
</feature>
<dbReference type="CDD" id="cd02961">
    <property type="entry name" value="PDI_a_family"/>
    <property type="match status" value="1"/>
</dbReference>
<dbReference type="Gene3D" id="3.40.30.10">
    <property type="entry name" value="Glutaredoxin"/>
    <property type="match status" value="4"/>
</dbReference>
<dbReference type="PROSITE" id="PS00194">
    <property type="entry name" value="THIOREDOXIN_1"/>
    <property type="match status" value="2"/>
</dbReference>
<protein>
    <recommendedName>
        <fullName evidence="4 14">Protein disulfide-isomerase</fullName>
        <ecNumber evidence="4 14">5.3.4.1</ecNumber>
    </recommendedName>
</protein>
<dbReference type="Pfam" id="PF13848">
    <property type="entry name" value="Thioredoxin_6"/>
    <property type="match status" value="1"/>
</dbReference>
<keyword evidence="7" id="KW-0256">Endoplasmic reticulum</keyword>
<dbReference type="GO" id="GO:0034976">
    <property type="term" value="P:response to endoplasmic reticulum stress"/>
    <property type="evidence" value="ECO:0007669"/>
    <property type="project" value="TreeGrafter"/>
</dbReference>
<feature type="domain" description="Thioredoxin" evidence="15">
    <location>
        <begin position="16"/>
        <end position="145"/>
    </location>
</feature>
<keyword evidence="8 12" id="KW-1015">Disulfide bond</keyword>
<dbReference type="InterPro" id="IPR036249">
    <property type="entry name" value="Thioredoxin-like_sf"/>
</dbReference>
<feature type="domain" description="Thioredoxin" evidence="15">
    <location>
        <begin position="342"/>
        <end position="486"/>
    </location>
</feature>
<dbReference type="InterPro" id="IPR017937">
    <property type="entry name" value="Thioredoxin_CS"/>
</dbReference>
<dbReference type="CDD" id="cd02981">
    <property type="entry name" value="PDI_b_family"/>
    <property type="match status" value="1"/>
</dbReference>
<dbReference type="FunFam" id="3.40.30.10:FF:000150">
    <property type="entry name" value="Protein disulfide-isomerase"/>
    <property type="match status" value="1"/>
</dbReference>
<keyword evidence="9" id="KW-0325">Glycoprotein</keyword>
<evidence type="ECO:0000256" key="11">
    <source>
        <dbReference type="ARBA" id="ARBA00023284"/>
    </source>
</evidence>
<comment type="catalytic activity">
    <reaction evidence="1 14">
        <text>Catalyzes the rearrangement of -S-S- bonds in proteins.</text>
        <dbReference type="EC" id="5.3.4.1"/>
    </reaction>
</comment>
<dbReference type="GO" id="GO:0003756">
    <property type="term" value="F:protein disulfide isomerase activity"/>
    <property type="evidence" value="ECO:0007669"/>
    <property type="project" value="UniProtKB-EC"/>
</dbReference>
<evidence type="ECO:0000256" key="6">
    <source>
        <dbReference type="ARBA" id="ARBA00022737"/>
    </source>
</evidence>
<feature type="chain" id="PRO_5005112068" description="Protein disulfide-isomerase" evidence="14">
    <location>
        <begin position="25"/>
        <end position="501"/>
    </location>
</feature>
<evidence type="ECO:0000256" key="1">
    <source>
        <dbReference type="ARBA" id="ARBA00001182"/>
    </source>
</evidence>
<evidence type="ECO:0000313" key="16">
    <source>
        <dbReference type="EMBL" id="JAG88225.1"/>
    </source>
</evidence>
<name>A0A0C9QU77_9CONI</name>
<keyword evidence="6" id="KW-0677">Repeat</keyword>
<evidence type="ECO:0000256" key="2">
    <source>
        <dbReference type="ARBA" id="ARBA00004319"/>
    </source>
</evidence>
<reference evidence="16" key="1">
    <citation type="submission" date="2015-02" db="EMBL/GenBank/DDBJ databases">
        <title>A transcriptome of Wollemia nobilis - a relic of Gondwana.</title>
        <authorList>
            <person name="Chia J.Y."/>
            <person name="Leong Y.S."/>
            <person name="Abdul Karim S."/>
            <person name="Wan Azmi N."/>
            <person name="Hercus R."/>
            <person name="Croft L."/>
        </authorList>
    </citation>
    <scope>NUCLEOTIDE SEQUENCE</scope>
    <source>
        <strain evidence="16">MaeBrown</strain>
        <tissue evidence="16">Leaf</tissue>
    </source>
</reference>
<dbReference type="NCBIfam" id="TIGR01130">
    <property type="entry name" value="ER_PDI_fam"/>
    <property type="match status" value="1"/>
</dbReference>
<dbReference type="PANTHER" id="PTHR18929:SF132">
    <property type="entry name" value="PROTEIN DISULFIDE-ISOMERASE A3"/>
    <property type="match status" value="1"/>
</dbReference>
<dbReference type="Pfam" id="PF00085">
    <property type="entry name" value="Thioredoxin"/>
    <property type="match status" value="2"/>
</dbReference>
<evidence type="ECO:0000256" key="9">
    <source>
        <dbReference type="ARBA" id="ARBA00023180"/>
    </source>
</evidence>
<dbReference type="FunFam" id="3.40.30.10:FF:000184">
    <property type="entry name" value="Protein disulfide-isomerase"/>
    <property type="match status" value="1"/>
</dbReference>
<evidence type="ECO:0000256" key="12">
    <source>
        <dbReference type="PIRSR" id="PIRSR605792-51"/>
    </source>
</evidence>
<accession>A0A0C9QU77</accession>
<evidence type="ECO:0000256" key="4">
    <source>
        <dbReference type="ARBA" id="ARBA00012723"/>
    </source>
</evidence>
<evidence type="ECO:0000256" key="14">
    <source>
        <dbReference type="RuleBase" id="RU361130"/>
    </source>
</evidence>
<keyword evidence="11 12" id="KW-0676">Redox-active center</keyword>
<comment type="similarity">
    <text evidence="3 13">Belongs to the protein disulfide isomerase family.</text>
</comment>
<organism evidence="16">
    <name type="scientific">Wollemia nobilis</name>
    <dbReference type="NCBI Taxonomy" id="56998"/>
    <lineage>
        <taxon>Eukaryota</taxon>
        <taxon>Viridiplantae</taxon>
        <taxon>Streptophyta</taxon>
        <taxon>Embryophyta</taxon>
        <taxon>Tracheophyta</taxon>
        <taxon>Spermatophyta</taxon>
        <taxon>Pinopsida</taxon>
        <taxon>Pinidae</taxon>
        <taxon>Conifers II</taxon>
        <taxon>Araucariales</taxon>
        <taxon>Araucariaceae</taxon>
        <taxon>Wollemia</taxon>
    </lineage>
</organism>
<dbReference type="InterPro" id="IPR013766">
    <property type="entry name" value="Thioredoxin_domain"/>
</dbReference>
<proteinExistence type="inferred from homology"/>
<comment type="subcellular location">
    <subcellularLocation>
        <location evidence="2">Endoplasmic reticulum lumen</location>
    </subcellularLocation>
</comment>
<dbReference type="EMBL" id="GCHU01009387">
    <property type="protein sequence ID" value="JAG88225.1"/>
    <property type="molecule type" value="Transcribed_RNA"/>
</dbReference>
<dbReference type="InterPro" id="IPR005788">
    <property type="entry name" value="PDI_thioredoxin-like_dom"/>
</dbReference>